<evidence type="ECO:0000313" key="5">
    <source>
        <dbReference type="Proteomes" id="UP001555826"/>
    </source>
</evidence>
<gene>
    <name evidence="4" type="ORF">AB1207_12940</name>
</gene>
<dbReference type="PANTHER" id="PTHR43669:SF3">
    <property type="entry name" value="ALCOHOL DEHYDROGENASE, PUTATIVE (AFU_ORTHOLOGUE AFUA_3G03445)-RELATED"/>
    <property type="match status" value="1"/>
</dbReference>
<dbReference type="EMBL" id="JBFNQN010000008">
    <property type="protein sequence ID" value="MEW9265658.1"/>
    <property type="molecule type" value="Genomic_DNA"/>
</dbReference>
<proteinExistence type="inferred from homology"/>
<keyword evidence="5" id="KW-1185">Reference proteome</keyword>
<dbReference type="EC" id="1.-.-.-" evidence="4"/>
<dbReference type="RefSeq" id="WP_367638788.1">
    <property type="nucleotide sequence ID" value="NZ_JBFNQN010000008.1"/>
</dbReference>
<evidence type="ECO:0000256" key="3">
    <source>
        <dbReference type="RuleBase" id="RU000363"/>
    </source>
</evidence>
<dbReference type="PRINTS" id="PR00080">
    <property type="entry name" value="SDRFAMILY"/>
</dbReference>
<reference evidence="4 5" key="1">
    <citation type="submission" date="2024-07" db="EMBL/GenBank/DDBJ databases">
        <authorList>
            <person name="Thanompreechachai J."/>
            <person name="Duangmal K."/>
        </authorList>
    </citation>
    <scope>NUCLEOTIDE SEQUENCE [LARGE SCALE GENOMIC DNA]</scope>
    <source>
        <strain evidence="4 5">KCTC 19886</strain>
    </source>
</reference>
<dbReference type="GO" id="GO:0016491">
    <property type="term" value="F:oxidoreductase activity"/>
    <property type="evidence" value="ECO:0007669"/>
    <property type="project" value="UniProtKB-KW"/>
</dbReference>
<dbReference type="Proteomes" id="UP001555826">
    <property type="component" value="Unassembled WGS sequence"/>
</dbReference>
<evidence type="ECO:0000256" key="1">
    <source>
        <dbReference type="ARBA" id="ARBA00006484"/>
    </source>
</evidence>
<dbReference type="PANTHER" id="PTHR43669">
    <property type="entry name" value="5-KETO-D-GLUCONATE 5-REDUCTASE"/>
    <property type="match status" value="1"/>
</dbReference>
<evidence type="ECO:0000313" key="4">
    <source>
        <dbReference type="EMBL" id="MEW9265658.1"/>
    </source>
</evidence>
<organism evidence="4 5">
    <name type="scientific">Kineococcus endophyticus</name>
    <dbReference type="NCBI Taxonomy" id="1181883"/>
    <lineage>
        <taxon>Bacteria</taxon>
        <taxon>Bacillati</taxon>
        <taxon>Actinomycetota</taxon>
        <taxon>Actinomycetes</taxon>
        <taxon>Kineosporiales</taxon>
        <taxon>Kineosporiaceae</taxon>
        <taxon>Kineococcus</taxon>
    </lineage>
</organism>
<dbReference type="InterPro" id="IPR036291">
    <property type="entry name" value="NAD(P)-bd_dom_sf"/>
</dbReference>
<dbReference type="PRINTS" id="PR00081">
    <property type="entry name" value="GDHRDH"/>
</dbReference>
<sequence length="250" mass="25704">MPAERRDLTGSVVLVTGAGAGIGAATARQLLEAGARVVLADLDPGRATLVASGHPPEQFLAVRLDVRSPDAARQAVAEAVHRFGRLDSVVCNAGIGVFGGICDYPDDVLQAIVDTNLLGTVWAVRAAVQHFDDRAADEDAGGDVVLVASVAGLGTGGGDEAVYAASKHGQVGLATSLARELRERGVRVSTIAPAAVNTGFADGVGRTAGDPVKDGFLAPDDVASAVVTVLQQPRRMRTALWSMWSMAEQS</sequence>
<accession>A0ABV3P8F9</accession>
<dbReference type="Pfam" id="PF00106">
    <property type="entry name" value="adh_short"/>
    <property type="match status" value="1"/>
</dbReference>
<dbReference type="Gene3D" id="3.40.50.720">
    <property type="entry name" value="NAD(P)-binding Rossmann-like Domain"/>
    <property type="match status" value="1"/>
</dbReference>
<dbReference type="SUPFAM" id="SSF51735">
    <property type="entry name" value="NAD(P)-binding Rossmann-fold domains"/>
    <property type="match status" value="1"/>
</dbReference>
<protein>
    <submittedName>
        <fullName evidence="4">SDR family oxidoreductase</fullName>
        <ecNumber evidence="4">1.-.-.-</ecNumber>
    </submittedName>
</protein>
<comment type="caution">
    <text evidence="4">The sequence shown here is derived from an EMBL/GenBank/DDBJ whole genome shotgun (WGS) entry which is preliminary data.</text>
</comment>
<comment type="similarity">
    <text evidence="1 3">Belongs to the short-chain dehydrogenases/reductases (SDR) family.</text>
</comment>
<evidence type="ECO:0000256" key="2">
    <source>
        <dbReference type="ARBA" id="ARBA00023002"/>
    </source>
</evidence>
<keyword evidence="2 4" id="KW-0560">Oxidoreductase</keyword>
<name>A0ABV3P8F9_9ACTN</name>
<dbReference type="InterPro" id="IPR002347">
    <property type="entry name" value="SDR_fam"/>
</dbReference>
<dbReference type="CDD" id="cd05233">
    <property type="entry name" value="SDR_c"/>
    <property type="match status" value="1"/>
</dbReference>